<organism evidence="3 4">
    <name type="scientific">Ralstonia insidiosa</name>
    <dbReference type="NCBI Taxonomy" id="190721"/>
    <lineage>
        <taxon>Bacteria</taxon>
        <taxon>Pseudomonadati</taxon>
        <taxon>Pseudomonadota</taxon>
        <taxon>Betaproteobacteria</taxon>
        <taxon>Burkholderiales</taxon>
        <taxon>Burkholderiaceae</taxon>
        <taxon>Ralstonia</taxon>
    </lineage>
</organism>
<proteinExistence type="inferred from homology"/>
<comment type="similarity">
    <text evidence="1 2">Belongs to the UPF0125 (RnfH) family.</text>
</comment>
<dbReference type="RefSeq" id="WP_064803543.1">
    <property type="nucleotide sequence ID" value="NZ_CP016022.1"/>
</dbReference>
<dbReference type="Proteomes" id="UP000078572">
    <property type="component" value="Chromosome 1"/>
</dbReference>
<dbReference type="InterPro" id="IPR016155">
    <property type="entry name" value="Mopterin_synth/thiamin_S_b"/>
</dbReference>
<dbReference type="InterPro" id="IPR005346">
    <property type="entry name" value="RnfH"/>
</dbReference>
<dbReference type="PANTHER" id="PTHR37483">
    <property type="entry name" value="UPF0125 PROTEIN RATB"/>
    <property type="match status" value="1"/>
</dbReference>
<reference evidence="4" key="1">
    <citation type="submission" date="2016-06" db="EMBL/GenBank/DDBJ databases">
        <authorList>
            <person name="Xu Y."/>
            <person name="Nagy A."/>
            <person name="Yan X."/>
            <person name="Kim S.W."/>
            <person name="Haley B."/>
            <person name="Liu N.T."/>
            <person name="Nou X."/>
        </authorList>
    </citation>
    <scope>NUCLEOTIDE SEQUENCE [LARGE SCALE GENOMIC DNA]</scope>
    <source>
        <strain evidence="4">ATCC 49129</strain>
    </source>
</reference>
<dbReference type="InterPro" id="IPR037021">
    <property type="entry name" value="RnfH_sf"/>
</dbReference>
<keyword evidence="4" id="KW-1185">Reference proteome</keyword>
<name>A0A191ZWN0_9RALS</name>
<dbReference type="SUPFAM" id="SSF54285">
    <property type="entry name" value="MoaD/ThiS"/>
    <property type="match status" value="1"/>
</dbReference>
<evidence type="ECO:0000313" key="4">
    <source>
        <dbReference type="Proteomes" id="UP000078572"/>
    </source>
</evidence>
<gene>
    <name evidence="3" type="ORF">A9Y76_08570</name>
</gene>
<dbReference type="STRING" id="190721.ACS15_1925"/>
<dbReference type="AlphaFoldDB" id="A0A191ZWN0"/>
<dbReference type="OrthoDB" id="9796575at2"/>
<evidence type="ECO:0000256" key="2">
    <source>
        <dbReference type="HAMAP-Rule" id="MF_00460"/>
    </source>
</evidence>
<dbReference type="EMBL" id="CP016022">
    <property type="protein sequence ID" value="ANJ72519.1"/>
    <property type="molecule type" value="Genomic_DNA"/>
</dbReference>
<dbReference type="Gene3D" id="3.10.20.280">
    <property type="entry name" value="RnfH-like"/>
    <property type="match status" value="1"/>
</dbReference>
<protein>
    <recommendedName>
        <fullName evidence="2">UPF0125 protein A9Y76_08570</fullName>
    </recommendedName>
</protein>
<evidence type="ECO:0000313" key="3">
    <source>
        <dbReference type="EMBL" id="ANJ72519.1"/>
    </source>
</evidence>
<dbReference type="PANTHER" id="PTHR37483:SF1">
    <property type="entry name" value="UPF0125 PROTEIN RATB"/>
    <property type="match status" value="1"/>
</dbReference>
<accession>A0A191ZWN0</accession>
<dbReference type="Pfam" id="PF03658">
    <property type="entry name" value="Ub-RnfH"/>
    <property type="match status" value="1"/>
</dbReference>
<dbReference type="GeneID" id="61526069"/>
<evidence type="ECO:0000256" key="1">
    <source>
        <dbReference type="ARBA" id="ARBA00010645"/>
    </source>
</evidence>
<dbReference type="HAMAP" id="MF_00460">
    <property type="entry name" value="UPF0125_RnfH"/>
    <property type="match status" value="1"/>
</dbReference>
<sequence length="127" mass="13708">MANPEQLEVMVCLATVTPPRLVNVQVPAQSTVADAVRMSGVLDGSDLTIDTCRLGIYGKRKTPDAPLHARDRVEILGPLIADPKTARRRRVQKVRATGTREGLKWLRNGAPPEGAPPEAPPKGDVLE</sequence>